<evidence type="ECO:0000313" key="1">
    <source>
        <dbReference type="EMBL" id="ABG58606.1"/>
    </source>
</evidence>
<dbReference type="AlphaFoldDB" id="A0A6N4SQI9"/>
<dbReference type="SUPFAM" id="SSF55961">
    <property type="entry name" value="Bet v1-like"/>
    <property type="match status" value="1"/>
</dbReference>
<dbReference type="EMBL" id="CP000383">
    <property type="protein sequence ID" value="ABG58606.1"/>
    <property type="molecule type" value="Genomic_DNA"/>
</dbReference>
<accession>A0A6N4SQI9</accession>
<dbReference type="Gene3D" id="3.30.530.20">
    <property type="match status" value="1"/>
</dbReference>
<dbReference type="Proteomes" id="UP000001822">
    <property type="component" value="Chromosome"/>
</dbReference>
<organism evidence="1 2">
    <name type="scientific">Cytophaga hutchinsonii (strain ATCC 33406 / DSM 1761 / CIP 103989 / NBRC 15051 / NCIMB 9469 / D465)</name>
    <dbReference type="NCBI Taxonomy" id="269798"/>
    <lineage>
        <taxon>Bacteria</taxon>
        <taxon>Pseudomonadati</taxon>
        <taxon>Bacteroidota</taxon>
        <taxon>Cytophagia</taxon>
        <taxon>Cytophagales</taxon>
        <taxon>Cytophagaceae</taxon>
        <taxon>Cytophaga</taxon>
    </lineage>
</organism>
<name>A0A6N4SQI9_CYTH3</name>
<gene>
    <name evidence="1" type="ordered locus">CHU_1334</name>
</gene>
<dbReference type="CDD" id="cd07820">
    <property type="entry name" value="SRPBCC_3"/>
    <property type="match status" value="1"/>
</dbReference>
<dbReference type="OrthoDB" id="9793552at2"/>
<dbReference type="KEGG" id="chu:CHU_1334"/>
<evidence type="ECO:0000313" key="2">
    <source>
        <dbReference type="Proteomes" id="UP000001822"/>
    </source>
</evidence>
<evidence type="ECO:0008006" key="3">
    <source>
        <dbReference type="Google" id="ProtNLM"/>
    </source>
</evidence>
<sequence length="152" mass="17800">MYRLERTQRLPISIDEAWDFFASPDNLKKITPAYMGFDIKSGGGIPMYAGMIIKYTVRPLLGIPMTWVTEITHVEPQRFFVDEQRVGPYAIWHHQHHFKAIENGVEMTDILHYKLPFGILGNLAHPFLVKNKLEEIFNFRNKKMVELFGTYK</sequence>
<keyword evidence="2" id="KW-1185">Reference proteome</keyword>
<protein>
    <recommendedName>
        <fullName evidence="3">Cell division inhibitor</fullName>
    </recommendedName>
</protein>
<proteinExistence type="predicted"/>
<dbReference type="InterPro" id="IPR023393">
    <property type="entry name" value="START-like_dom_sf"/>
</dbReference>
<dbReference type="RefSeq" id="WP_011584721.1">
    <property type="nucleotide sequence ID" value="NC_008255.1"/>
</dbReference>
<reference evidence="1 2" key="1">
    <citation type="journal article" date="2007" name="Appl. Environ. Microbiol.">
        <title>Genome sequence of the cellulolytic gliding bacterium Cytophaga hutchinsonii.</title>
        <authorList>
            <person name="Xie G."/>
            <person name="Bruce D.C."/>
            <person name="Challacombe J.F."/>
            <person name="Chertkov O."/>
            <person name="Detter J.C."/>
            <person name="Gilna P."/>
            <person name="Han C.S."/>
            <person name="Lucas S."/>
            <person name="Misra M."/>
            <person name="Myers G.L."/>
            <person name="Richardson P."/>
            <person name="Tapia R."/>
            <person name="Thayer N."/>
            <person name="Thompson L.S."/>
            <person name="Brettin T.S."/>
            <person name="Henrissat B."/>
            <person name="Wilson D.B."/>
            <person name="McBride M.J."/>
        </authorList>
    </citation>
    <scope>NUCLEOTIDE SEQUENCE [LARGE SCALE GENOMIC DNA]</scope>
    <source>
        <strain evidence="2">ATCC 33406 / DSM 1761 / CIP 103989 / NBRC 15051 / NCIMB 9469 / D465</strain>
    </source>
</reference>